<dbReference type="PRINTS" id="PR00344">
    <property type="entry name" value="BCTRLSENSOR"/>
</dbReference>
<dbReference type="PANTHER" id="PTHR43065">
    <property type="entry name" value="SENSOR HISTIDINE KINASE"/>
    <property type="match status" value="1"/>
</dbReference>
<dbReference type="SMART" id="SM00387">
    <property type="entry name" value="HATPase_c"/>
    <property type="match status" value="1"/>
</dbReference>
<dbReference type="EC" id="2.7.13.3" evidence="2"/>
<dbReference type="InterPro" id="IPR003594">
    <property type="entry name" value="HATPase_dom"/>
</dbReference>
<keyword evidence="2" id="KW-0418">Kinase</keyword>
<reference evidence="2" key="1">
    <citation type="submission" date="2016-10" db="EMBL/GenBank/DDBJ databases">
        <title>Sequence of Gallionella enrichment culture.</title>
        <authorList>
            <person name="Poehlein A."/>
            <person name="Muehling M."/>
            <person name="Daniel R."/>
        </authorList>
    </citation>
    <scope>NUCLEOTIDE SEQUENCE</scope>
</reference>
<dbReference type="InterPro" id="IPR005467">
    <property type="entry name" value="His_kinase_dom"/>
</dbReference>
<dbReference type="AlphaFoldDB" id="A0A1J5PYJ8"/>
<evidence type="ECO:0000313" key="2">
    <source>
        <dbReference type="EMBL" id="OIQ76008.1"/>
    </source>
</evidence>
<keyword evidence="2" id="KW-0808">Transferase</keyword>
<dbReference type="Pfam" id="PF02518">
    <property type="entry name" value="HATPase_c"/>
    <property type="match status" value="1"/>
</dbReference>
<dbReference type="EMBL" id="MLJW01001991">
    <property type="protein sequence ID" value="OIQ76008.1"/>
    <property type="molecule type" value="Genomic_DNA"/>
</dbReference>
<dbReference type="GO" id="GO:0004673">
    <property type="term" value="F:protein histidine kinase activity"/>
    <property type="evidence" value="ECO:0007669"/>
    <property type="project" value="UniProtKB-EC"/>
</dbReference>
<dbReference type="InterPro" id="IPR004358">
    <property type="entry name" value="Sig_transdc_His_kin-like_C"/>
</dbReference>
<feature type="domain" description="Histidine kinase" evidence="1">
    <location>
        <begin position="11"/>
        <end position="214"/>
    </location>
</feature>
<dbReference type="Gene3D" id="3.30.565.10">
    <property type="entry name" value="Histidine kinase-like ATPase, C-terminal domain"/>
    <property type="match status" value="1"/>
</dbReference>
<dbReference type="PROSITE" id="PS50109">
    <property type="entry name" value="HIS_KIN"/>
    <property type="match status" value="1"/>
</dbReference>
<comment type="caution">
    <text evidence="2">The sequence shown here is derived from an EMBL/GenBank/DDBJ whole genome shotgun (WGS) entry which is preliminary data.</text>
</comment>
<proteinExistence type="predicted"/>
<accession>A0A1J5PYJ8</accession>
<organism evidence="2">
    <name type="scientific">mine drainage metagenome</name>
    <dbReference type="NCBI Taxonomy" id="410659"/>
    <lineage>
        <taxon>unclassified sequences</taxon>
        <taxon>metagenomes</taxon>
        <taxon>ecological metagenomes</taxon>
    </lineage>
</organism>
<dbReference type="InterPro" id="IPR036890">
    <property type="entry name" value="HATPase_C_sf"/>
</dbReference>
<protein>
    <submittedName>
        <fullName evidence="2">Sporulation kinase E</fullName>
        <ecNumber evidence="2">2.7.13.3</ecNumber>
    </submittedName>
</protein>
<dbReference type="PANTHER" id="PTHR43065:SF50">
    <property type="entry name" value="HISTIDINE KINASE"/>
    <property type="match status" value="1"/>
</dbReference>
<name>A0A1J5PYJ8_9ZZZZ</name>
<evidence type="ECO:0000259" key="1">
    <source>
        <dbReference type="PROSITE" id="PS50109"/>
    </source>
</evidence>
<sequence>MVTAYEAGEGELKFETRDALDKLKQEIDIRFLREDVINLLIESMDGMQRVKRIVQDLKDFSRMGESEKLWANLEQGLDSTLNVASNELKYKADVVKEYAGIPDIECIPSQLNQVFMNLLVNAAQSIEDYGTITLRTGLDGDKVWVEVQDTGAGIRPEHLGRIFDPFFTTKPVGRGTGLGLSISYGIVRQHGGQITVKSELGSGTIFRVTLPIQVRSAV</sequence>
<dbReference type="SUPFAM" id="SSF55874">
    <property type="entry name" value="ATPase domain of HSP90 chaperone/DNA topoisomerase II/histidine kinase"/>
    <property type="match status" value="1"/>
</dbReference>
<gene>
    <name evidence="2" type="primary">kinE_9</name>
    <name evidence="2" type="ORF">GALL_423190</name>
</gene>